<dbReference type="PANTHER" id="PTHR45947">
    <property type="entry name" value="SULFOQUINOVOSYL TRANSFERASE SQD2"/>
    <property type="match status" value="1"/>
</dbReference>
<dbReference type="CDD" id="cd03801">
    <property type="entry name" value="GT4_PimA-like"/>
    <property type="match status" value="1"/>
</dbReference>
<proteinExistence type="predicted"/>
<name>A0A419EV38_9BACT</name>
<dbReference type="InterPro" id="IPR050194">
    <property type="entry name" value="Glycosyltransferase_grp1"/>
</dbReference>
<evidence type="ECO:0000313" key="3">
    <source>
        <dbReference type="Proteomes" id="UP000285961"/>
    </source>
</evidence>
<reference evidence="2 3" key="1">
    <citation type="journal article" date="2017" name="ISME J.">
        <title>Energy and carbon metabolisms in a deep terrestrial subsurface fluid microbial community.</title>
        <authorList>
            <person name="Momper L."/>
            <person name="Jungbluth S.P."/>
            <person name="Lee M.D."/>
            <person name="Amend J.P."/>
        </authorList>
    </citation>
    <scope>NUCLEOTIDE SEQUENCE [LARGE SCALE GENOMIC DNA]</scope>
    <source>
        <strain evidence="2">SURF_17</strain>
    </source>
</reference>
<dbReference type="Gene3D" id="3.40.50.2000">
    <property type="entry name" value="Glycogen Phosphorylase B"/>
    <property type="match status" value="2"/>
</dbReference>
<dbReference type="InterPro" id="IPR028098">
    <property type="entry name" value="Glyco_trans_4-like_N"/>
</dbReference>
<dbReference type="Pfam" id="PF13439">
    <property type="entry name" value="Glyco_transf_4"/>
    <property type="match status" value="1"/>
</dbReference>
<dbReference type="PANTHER" id="PTHR45947:SF3">
    <property type="entry name" value="SULFOQUINOVOSYL TRANSFERASE SQD2"/>
    <property type="match status" value="1"/>
</dbReference>
<sequence length="376" mass="40667">MPGKAVVTAIRTLHINDQSTWRGGERQVLYLLTGLKERGHHAELVAQPGSVLGERAKAEGIPAYPIRMRGEADVFAAAKISRLIGREQVDIVHMHTAHAHTLGCLACVFNRRPICVVSRRVDFPINRKPFGLPALKYRWRVDHYIAISQAVKDILIAGGVNEDTVSIVHSGVGAPKVEGSREEFRRALGIAPEEKLVGTVGALVDHKGHRFLIEAAPQVLSKAPQTKFIMVGDGELMPSLRSLASKLNVDNAIMFAGFQPGIHKYIGAFDVFVAPSHMEGLNTSILDAMMLGRPVIGTTAGGIPEIIEHGKTGLLVPPKDPAALAEAIVTLVTEPGKAEKLALAGQGRVQQRFTADHMVEGTIAVYEKLLNERCKS</sequence>
<dbReference type="Proteomes" id="UP000285961">
    <property type="component" value="Unassembled WGS sequence"/>
</dbReference>
<gene>
    <name evidence="2" type="ORF">C4532_12995</name>
</gene>
<dbReference type="Pfam" id="PF13692">
    <property type="entry name" value="Glyco_trans_1_4"/>
    <property type="match status" value="1"/>
</dbReference>
<feature type="domain" description="Glycosyltransferase subfamily 4-like N-terminal" evidence="1">
    <location>
        <begin position="22"/>
        <end position="172"/>
    </location>
</feature>
<organism evidence="2 3">
    <name type="scientific">Candidatus Abyssobacteria bacterium SURF_17</name>
    <dbReference type="NCBI Taxonomy" id="2093361"/>
    <lineage>
        <taxon>Bacteria</taxon>
        <taxon>Pseudomonadati</taxon>
        <taxon>Candidatus Hydrogenedentota</taxon>
        <taxon>Candidatus Abyssobacteria</taxon>
    </lineage>
</organism>
<dbReference type="SUPFAM" id="SSF53756">
    <property type="entry name" value="UDP-Glycosyltransferase/glycogen phosphorylase"/>
    <property type="match status" value="1"/>
</dbReference>
<comment type="caution">
    <text evidence="2">The sequence shown here is derived from an EMBL/GenBank/DDBJ whole genome shotgun (WGS) entry which is preliminary data.</text>
</comment>
<dbReference type="GO" id="GO:0016757">
    <property type="term" value="F:glycosyltransferase activity"/>
    <property type="evidence" value="ECO:0007669"/>
    <property type="project" value="TreeGrafter"/>
</dbReference>
<evidence type="ECO:0000313" key="2">
    <source>
        <dbReference type="EMBL" id="RJP68190.1"/>
    </source>
</evidence>
<accession>A0A419EV38</accession>
<evidence type="ECO:0000259" key="1">
    <source>
        <dbReference type="Pfam" id="PF13439"/>
    </source>
</evidence>
<keyword evidence="2" id="KW-0808">Transferase</keyword>
<protein>
    <submittedName>
        <fullName evidence="2">Glycosyltransferase family 1 protein</fullName>
    </submittedName>
</protein>
<dbReference type="AlphaFoldDB" id="A0A419EV38"/>
<dbReference type="EMBL" id="QZKI01000093">
    <property type="protein sequence ID" value="RJP68190.1"/>
    <property type="molecule type" value="Genomic_DNA"/>
</dbReference>